<reference evidence="2 3" key="1">
    <citation type="journal article" date="2010" name="Nature">
        <title>Metabolic streamlining in an open-ocean nitrogen-fixing cyanobacterium.</title>
        <authorList>
            <person name="Tripp H.J."/>
            <person name="Bench S.R."/>
            <person name="Turk K.A."/>
            <person name="Foster R.A."/>
            <person name="Desany B.A."/>
            <person name="Niazi F."/>
            <person name="Affourtit J.P."/>
            <person name="Zehr J.P."/>
        </authorList>
    </citation>
    <scope>NUCLEOTIDE SEQUENCE [LARGE SCALE GENOMIC DNA]</scope>
    <source>
        <strain evidence="3">ALOHA</strain>
    </source>
</reference>
<dbReference type="KEGG" id="cyu:UCYN_08750"/>
<dbReference type="HOGENOM" id="CLU_127055_0_0_3"/>
<keyword evidence="3" id="KW-1185">Reference proteome</keyword>
<dbReference type="Proteomes" id="UP000001405">
    <property type="component" value="Chromosome"/>
</dbReference>
<dbReference type="RefSeq" id="WP_012954246.1">
    <property type="nucleotide sequence ID" value="NC_013771.1"/>
</dbReference>
<evidence type="ECO:0000256" key="1">
    <source>
        <dbReference type="SAM" id="Phobius"/>
    </source>
</evidence>
<dbReference type="STRING" id="1453429.UCYN_08750"/>
<evidence type="ECO:0000313" key="3">
    <source>
        <dbReference type="Proteomes" id="UP000001405"/>
    </source>
</evidence>
<accession>D3EQ09</accession>
<proteinExistence type="predicted"/>
<keyword evidence="1" id="KW-0812">Transmembrane</keyword>
<feature type="transmembrane region" description="Helical" evidence="1">
    <location>
        <begin position="40"/>
        <end position="60"/>
    </location>
</feature>
<evidence type="ECO:0000313" key="2">
    <source>
        <dbReference type="EMBL" id="ADB95559.1"/>
    </source>
</evidence>
<evidence type="ECO:0008006" key="4">
    <source>
        <dbReference type="Google" id="ProtNLM"/>
    </source>
</evidence>
<dbReference type="EMBL" id="CP001842">
    <property type="protein sequence ID" value="ADB95559.1"/>
    <property type="molecule type" value="Genomic_DNA"/>
</dbReference>
<feature type="transmembrane region" description="Helical" evidence="1">
    <location>
        <begin position="12"/>
        <end position="33"/>
    </location>
</feature>
<keyword evidence="1" id="KW-0472">Membrane</keyword>
<gene>
    <name evidence="2" type="ordered locus">UCYN_08750</name>
</gene>
<dbReference type="Pfam" id="PF19588">
    <property type="entry name" value="SxtJ"/>
    <property type="match status" value="1"/>
</dbReference>
<dbReference type="AlphaFoldDB" id="D3EQ09"/>
<name>D3EQ09_ATETH</name>
<protein>
    <recommendedName>
        <fullName evidence="4">SxtJ</fullName>
    </recommendedName>
</protein>
<sequence length="132" mass="15379">MPQKTNNKKLMSFGILMGTTFTLFFGLFIPTLLGHSYSVVSWIIGTLFLIFSFISPNFLLPFYKGWMLFAEIASWVNSRIILGIIFFIVVTPMGFFIRILKYDAMKRKFEFNTESYRIFSTSKSKSSMEKPY</sequence>
<keyword evidence="1" id="KW-1133">Transmembrane helix</keyword>
<dbReference type="InterPro" id="IPR045781">
    <property type="entry name" value="SxtJ"/>
</dbReference>
<organism evidence="3">
    <name type="scientific">Atelocyanobacterium thalassa (isolate ALOHA)</name>
    <dbReference type="NCBI Taxonomy" id="1453429"/>
    <lineage>
        <taxon>Bacteria</taxon>
        <taxon>Bacillati</taxon>
        <taxon>Cyanobacteriota</taxon>
        <taxon>Cyanophyceae</taxon>
        <taxon>Oscillatoriophycideae</taxon>
        <taxon>Chroococcales</taxon>
        <taxon>Aphanothecaceae</taxon>
        <taxon>Candidatus Atelocyanobacterium</taxon>
        <taxon>Candidatus Atelocyanobacterium thalassae</taxon>
    </lineage>
</organism>
<dbReference type="OrthoDB" id="9790341at2"/>
<feature type="transmembrane region" description="Helical" evidence="1">
    <location>
        <begin position="80"/>
        <end position="100"/>
    </location>
</feature>